<gene>
    <name evidence="1" type="ORF">ESB00_19165</name>
</gene>
<evidence type="ECO:0008006" key="3">
    <source>
        <dbReference type="Google" id="ProtNLM"/>
    </source>
</evidence>
<dbReference type="Gene3D" id="3.40.50.10320">
    <property type="entry name" value="LmbE-like"/>
    <property type="match status" value="1"/>
</dbReference>
<dbReference type="InterPro" id="IPR003737">
    <property type="entry name" value="GlcNAc_PI_deacetylase-related"/>
</dbReference>
<dbReference type="Proteomes" id="UP000290218">
    <property type="component" value="Unassembled WGS sequence"/>
</dbReference>
<dbReference type="PANTHER" id="PTHR12993:SF30">
    <property type="entry name" value="N-ACETYL-ALPHA-D-GLUCOSAMINYL L-MALATE DEACETYLASE 1"/>
    <property type="match status" value="1"/>
</dbReference>
<protein>
    <recommendedName>
        <fullName evidence="3">PIG-L family deacetylase</fullName>
    </recommendedName>
</protein>
<reference evidence="1 2" key="1">
    <citation type="submission" date="2019-01" db="EMBL/GenBank/DDBJ databases">
        <title>Lacunisphaera sp. strain TWA-58.</title>
        <authorList>
            <person name="Chen W.-M."/>
        </authorList>
    </citation>
    <scope>NUCLEOTIDE SEQUENCE [LARGE SCALE GENOMIC DNA]</scope>
    <source>
        <strain evidence="1 2">TWA-58</strain>
    </source>
</reference>
<name>A0A4Q1C5S0_9BACT</name>
<proteinExistence type="predicted"/>
<comment type="caution">
    <text evidence="1">The sequence shown here is derived from an EMBL/GenBank/DDBJ whole genome shotgun (WGS) entry which is preliminary data.</text>
</comment>
<dbReference type="AlphaFoldDB" id="A0A4Q1C5S0"/>
<evidence type="ECO:0000313" key="2">
    <source>
        <dbReference type="Proteomes" id="UP000290218"/>
    </source>
</evidence>
<sequence>MKTAPTPPERTPLVAFGAHPDDIEFGCGGIIVRETRAGRPVHLVVCSRGEAGTNGSPAQRTKEAEAAAKHLGATLEFLELDGDAHLELKSAHAVKLAAVLRRVRPALVLAPTVEQNQHPDHWRLGTLVRDATRLARYGGLAELRDLTPHAIGELFFYALGPGAEPRTTPPVLIDVSAPEVMTAWKAAMEAHASQMKTRNYVELQLDRARVHGLNAGVGHAQPLWPNDPLVFASLAPLTRAAHKF</sequence>
<dbReference type="EMBL" id="SDHX01000002">
    <property type="protein sequence ID" value="RXK53804.1"/>
    <property type="molecule type" value="Genomic_DNA"/>
</dbReference>
<dbReference type="Pfam" id="PF02585">
    <property type="entry name" value="PIG-L"/>
    <property type="match status" value="1"/>
</dbReference>
<dbReference type="OrthoDB" id="9790023at2"/>
<evidence type="ECO:0000313" key="1">
    <source>
        <dbReference type="EMBL" id="RXK53804.1"/>
    </source>
</evidence>
<organism evidence="1 2">
    <name type="scientific">Oleiharenicola lentus</name>
    <dbReference type="NCBI Taxonomy" id="2508720"/>
    <lineage>
        <taxon>Bacteria</taxon>
        <taxon>Pseudomonadati</taxon>
        <taxon>Verrucomicrobiota</taxon>
        <taxon>Opitutia</taxon>
        <taxon>Opitutales</taxon>
        <taxon>Opitutaceae</taxon>
        <taxon>Oleiharenicola</taxon>
    </lineage>
</organism>
<dbReference type="PANTHER" id="PTHR12993">
    <property type="entry name" value="N-ACETYLGLUCOSAMINYL-PHOSPHATIDYLINOSITOL DE-N-ACETYLASE-RELATED"/>
    <property type="match status" value="1"/>
</dbReference>
<dbReference type="SUPFAM" id="SSF102588">
    <property type="entry name" value="LmbE-like"/>
    <property type="match status" value="1"/>
</dbReference>
<dbReference type="InterPro" id="IPR024078">
    <property type="entry name" value="LmbE-like_dom_sf"/>
</dbReference>
<dbReference type="RefSeq" id="WP_129049836.1">
    <property type="nucleotide sequence ID" value="NZ_SDHX01000002.1"/>
</dbReference>
<dbReference type="GO" id="GO:0016811">
    <property type="term" value="F:hydrolase activity, acting on carbon-nitrogen (but not peptide) bonds, in linear amides"/>
    <property type="evidence" value="ECO:0007669"/>
    <property type="project" value="TreeGrafter"/>
</dbReference>
<accession>A0A4Q1C5S0</accession>
<keyword evidence="2" id="KW-1185">Reference proteome</keyword>